<dbReference type="RefSeq" id="WP_153410210.1">
    <property type="nucleotide sequence ID" value="NZ_WEGK01000004.1"/>
</dbReference>
<organism evidence="2 3">
    <name type="scientific">Nocardia macrotermitis</name>
    <dbReference type="NCBI Taxonomy" id="2585198"/>
    <lineage>
        <taxon>Bacteria</taxon>
        <taxon>Bacillati</taxon>
        <taxon>Actinomycetota</taxon>
        <taxon>Actinomycetes</taxon>
        <taxon>Mycobacteriales</taxon>
        <taxon>Nocardiaceae</taxon>
        <taxon>Nocardia</taxon>
    </lineage>
</organism>
<dbReference type="Proteomes" id="UP000438448">
    <property type="component" value="Unassembled WGS sequence"/>
</dbReference>
<dbReference type="AlphaFoldDB" id="A0A7K0D2J8"/>
<reference evidence="2 3" key="1">
    <citation type="submission" date="2019-10" db="EMBL/GenBank/DDBJ databases">
        <title>Nocardia macrotermitis sp. nov. and Nocardia aurantia sp. nov., isolated from the gut of fungus growing-termite Macrotermes natalensis.</title>
        <authorList>
            <person name="Benndorf R."/>
            <person name="Schwitalla J."/>
            <person name="Martin K."/>
            <person name="De Beer W."/>
            <person name="Kaster A.-K."/>
            <person name="Vollmers J."/>
            <person name="Poulsen M."/>
            <person name="Beemelmanns C."/>
        </authorList>
    </citation>
    <scope>NUCLEOTIDE SEQUENCE [LARGE SCALE GENOMIC DNA]</scope>
    <source>
        <strain evidence="2 3">RB20</strain>
    </source>
</reference>
<proteinExistence type="predicted"/>
<dbReference type="EMBL" id="WEGK01000004">
    <property type="protein sequence ID" value="MQY19482.1"/>
    <property type="molecule type" value="Genomic_DNA"/>
</dbReference>
<accession>A0A7K0D2J8</accession>
<keyword evidence="3" id="KW-1185">Reference proteome</keyword>
<sequence>MQLNRTTSVRRSIWLAFSVVILAAIVSMLLWFWLHRESQSSKYLDNVIVSGFDKIAQNELGNNGSGDYPPSASAYFLGPSGRVNITAPGFTVTRVDPPDDFPGMKLTVLYRGVAPQDCVLLVNHLYPTAQIPNWANLSGKQRSAFESGSSQVLEIGVFCGG</sequence>
<keyword evidence="1" id="KW-1133">Transmembrane helix</keyword>
<name>A0A7K0D2J8_9NOCA</name>
<comment type="caution">
    <text evidence="2">The sequence shown here is derived from an EMBL/GenBank/DDBJ whole genome shotgun (WGS) entry which is preliminary data.</text>
</comment>
<keyword evidence="1" id="KW-0472">Membrane</keyword>
<evidence type="ECO:0000313" key="2">
    <source>
        <dbReference type="EMBL" id="MQY19482.1"/>
    </source>
</evidence>
<feature type="transmembrane region" description="Helical" evidence="1">
    <location>
        <begin position="12"/>
        <end position="34"/>
    </location>
</feature>
<protein>
    <submittedName>
        <fullName evidence="2">Uncharacterized protein</fullName>
    </submittedName>
</protein>
<keyword evidence="1" id="KW-0812">Transmembrane</keyword>
<evidence type="ECO:0000313" key="3">
    <source>
        <dbReference type="Proteomes" id="UP000438448"/>
    </source>
</evidence>
<gene>
    <name evidence="2" type="ORF">NRB20_25720</name>
</gene>
<evidence type="ECO:0000256" key="1">
    <source>
        <dbReference type="SAM" id="Phobius"/>
    </source>
</evidence>